<keyword evidence="2" id="KW-1185">Reference proteome</keyword>
<proteinExistence type="predicted"/>
<dbReference type="Pfam" id="PF11745">
    <property type="entry name" value="DUF3304"/>
    <property type="match status" value="1"/>
</dbReference>
<dbReference type="Proteomes" id="UP000578091">
    <property type="component" value="Unassembled WGS sequence"/>
</dbReference>
<sequence>MGKNSASLYLGIRSAQITILLFPVLAACGNGSAYTDPATGERTFGSSVTLMRHNPTDTLARSGMVESAWGGPAGTGGTAVCCVSFPVRWRQGLQAKLCRERSEPFDRENPVLGEEACDRHENVLSVHQYEKLGRTWLHISSDSEVLVIPSMVGPGHPEHHGLDFPAKDYFSEREVS</sequence>
<name>A0A853JGG7_9GAMM</name>
<dbReference type="RefSeq" id="WP_180680260.1">
    <property type="nucleotide sequence ID" value="NZ_JACCKA010000093.1"/>
</dbReference>
<reference evidence="1 2" key="1">
    <citation type="submission" date="2020-07" db="EMBL/GenBank/DDBJ databases">
        <title>Luteimonas sp. SJ-92.</title>
        <authorList>
            <person name="Huang X.-X."/>
            <person name="Xu L."/>
            <person name="Sun J.-Q."/>
        </authorList>
    </citation>
    <scope>NUCLEOTIDE SEQUENCE [LARGE SCALE GENOMIC DNA]</scope>
    <source>
        <strain evidence="1 2">SJ-92</strain>
    </source>
</reference>
<organism evidence="1 2">
    <name type="scientific">Luteimonas salinisoli</name>
    <dbReference type="NCBI Taxonomy" id="2752307"/>
    <lineage>
        <taxon>Bacteria</taxon>
        <taxon>Pseudomonadati</taxon>
        <taxon>Pseudomonadota</taxon>
        <taxon>Gammaproteobacteria</taxon>
        <taxon>Lysobacterales</taxon>
        <taxon>Lysobacteraceae</taxon>
        <taxon>Luteimonas</taxon>
    </lineage>
</organism>
<accession>A0A853JGG7</accession>
<dbReference type="InterPro" id="IPR021733">
    <property type="entry name" value="DUF3304"/>
</dbReference>
<evidence type="ECO:0000313" key="2">
    <source>
        <dbReference type="Proteomes" id="UP000578091"/>
    </source>
</evidence>
<dbReference type="AlphaFoldDB" id="A0A853JGG7"/>
<dbReference type="EMBL" id="JACCKA010000093">
    <property type="protein sequence ID" value="NZA28501.1"/>
    <property type="molecule type" value="Genomic_DNA"/>
</dbReference>
<evidence type="ECO:0000313" key="1">
    <source>
        <dbReference type="EMBL" id="NZA28501.1"/>
    </source>
</evidence>
<comment type="caution">
    <text evidence="1">The sequence shown here is derived from an EMBL/GenBank/DDBJ whole genome shotgun (WGS) entry which is preliminary data.</text>
</comment>
<protein>
    <submittedName>
        <fullName evidence="1">DUF3304 domain-containing protein</fullName>
    </submittedName>
</protein>
<dbReference type="PROSITE" id="PS51257">
    <property type="entry name" value="PROKAR_LIPOPROTEIN"/>
    <property type="match status" value="1"/>
</dbReference>
<gene>
    <name evidence="1" type="ORF">H0E84_19180</name>
</gene>